<feature type="region of interest" description="Disordered" evidence="1">
    <location>
        <begin position="1036"/>
        <end position="1060"/>
    </location>
</feature>
<evidence type="ECO:0008006" key="6">
    <source>
        <dbReference type="Google" id="ProtNLM"/>
    </source>
</evidence>
<evidence type="ECO:0000256" key="1">
    <source>
        <dbReference type="SAM" id="MobiDB-lite"/>
    </source>
</evidence>
<dbReference type="PANTHER" id="PTHR21178">
    <property type="entry name" value="CILIA- AND FLAGELLA-ASSOCIATED PROTEIN 61"/>
    <property type="match status" value="1"/>
</dbReference>
<dbReference type="STRING" id="51511.ENSCSAVP00000001179"/>
<dbReference type="OMA" id="RWNEGQI"/>
<dbReference type="InParanoid" id="H2Y781"/>
<reference evidence="4" key="2">
    <citation type="submission" date="2025-08" db="UniProtKB">
        <authorList>
            <consortium name="Ensembl"/>
        </authorList>
    </citation>
    <scope>IDENTIFICATION</scope>
</reference>
<dbReference type="InterPro" id="IPR056299">
    <property type="entry name" value="CFAP61_dimer"/>
</dbReference>
<keyword evidence="5" id="KW-1185">Reference proteome</keyword>
<dbReference type="Gene3D" id="3.40.630.30">
    <property type="match status" value="1"/>
</dbReference>
<dbReference type="HOGENOM" id="CLU_003251_0_0_1"/>
<dbReference type="PANTHER" id="PTHR21178:SF8">
    <property type="entry name" value="CILIA- AND FLAGELLA-ASSOCIATED PROTEIN 61"/>
    <property type="match status" value="1"/>
</dbReference>
<feature type="domain" description="Cilia- and flagella-associated protein 61 N-terminal" evidence="2">
    <location>
        <begin position="16"/>
        <end position="269"/>
    </location>
</feature>
<evidence type="ECO:0000259" key="2">
    <source>
        <dbReference type="Pfam" id="PF16092"/>
    </source>
</evidence>
<feature type="region of interest" description="Disordered" evidence="1">
    <location>
        <begin position="307"/>
        <end position="347"/>
    </location>
</feature>
<dbReference type="Gene3D" id="3.50.50.60">
    <property type="entry name" value="FAD/NAD(P)-binding domain"/>
    <property type="match status" value="2"/>
</dbReference>
<dbReference type="SUPFAM" id="SSF51905">
    <property type="entry name" value="FAD/NAD(P)-binding domain"/>
    <property type="match status" value="1"/>
</dbReference>
<name>H2Y781_CIOSA</name>
<feature type="domain" description="CFAP61 dimerisation" evidence="3">
    <location>
        <begin position="1065"/>
        <end position="1184"/>
    </location>
</feature>
<evidence type="ECO:0000313" key="4">
    <source>
        <dbReference type="Ensembl" id="ENSCSAVP00000001179.1"/>
    </source>
</evidence>
<dbReference type="Proteomes" id="UP000007875">
    <property type="component" value="Unassembled WGS sequence"/>
</dbReference>
<evidence type="ECO:0000259" key="3">
    <source>
        <dbReference type="Pfam" id="PF23150"/>
    </source>
</evidence>
<dbReference type="eggNOG" id="ENOG502QSEC">
    <property type="taxonomic scope" value="Eukaryota"/>
</dbReference>
<reference evidence="5" key="1">
    <citation type="submission" date="2003-08" db="EMBL/GenBank/DDBJ databases">
        <authorList>
            <person name="Birren B."/>
            <person name="Nusbaum C."/>
            <person name="Abebe A."/>
            <person name="Abouelleil A."/>
            <person name="Adekoya E."/>
            <person name="Ait-zahra M."/>
            <person name="Allen N."/>
            <person name="Allen T."/>
            <person name="An P."/>
            <person name="Anderson M."/>
            <person name="Anderson S."/>
            <person name="Arachchi H."/>
            <person name="Armbruster J."/>
            <person name="Bachantsang P."/>
            <person name="Baldwin J."/>
            <person name="Barry A."/>
            <person name="Bayul T."/>
            <person name="Blitshsteyn B."/>
            <person name="Bloom T."/>
            <person name="Blye J."/>
            <person name="Boguslavskiy L."/>
            <person name="Borowsky M."/>
            <person name="Boukhgalter B."/>
            <person name="Brunache A."/>
            <person name="Butler J."/>
            <person name="Calixte N."/>
            <person name="Calvo S."/>
            <person name="Camarata J."/>
            <person name="Campo K."/>
            <person name="Chang J."/>
            <person name="Cheshatsang Y."/>
            <person name="Citroen M."/>
            <person name="Collymore A."/>
            <person name="Considine T."/>
            <person name="Cook A."/>
            <person name="Cooke P."/>
            <person name="Corum B."/>
            <person name="Cuomo C."/>
            <person name="David R."/>
            <person name="Dawoe T."/>
            <person name="Degray S."/>
            <person name="Dodge S."/>
            <person name="Dooley K."/>
            <person name="Dorje P."/>
            <person name="Dorjee K."/>
            <person name="Dorris L."/>
            <person name="Duffey N."/>
            <person name="Dupes A."/>
            <person name="Elkins T."/>
            <person name="Engels R."/>
            <person name="Erickson J."/>
            <person name="Farina A."/>
            <person name="Faro S."/>
            <person name="Ferreira P."/>
            <person name="Fischer H."/>
            <person name="Fitzgerald M."/>
            <person name="Foley K."/>
            <person name="Gage D."/>
            <person name="Galagan J."/>
            <person name="Gearin G."/>
            <person name="Gnerre S."/>
            <person name="Gnirke A."/>
            <person name="Goyette A."/>
            <person name="Graham J."/>
            <person name="Grandbois E."/>
            <person name="Gyaltsen K."/>
            <person name="Hafez N."/>
            <person name="Hagopian D."/>
            <person name="Hagos B."/>
            <person name="Hall J."/>
            <person name="Hatcher B."/>
            <person name="Heller A."/>
            <person name="Higgins H."/>
            <person name="Honan T."/>
            <person name="Horn A."/>
            <person name="Houde N."/>
            <person name="Hughes L."/>
            <person name="Hulme W."/>
            <person name="Husby E."/>
            <person name="Iliev I."/>
            <person name="Jaffe D."/>
            <person name="Jones C."/>
            <person name="Kamal M."/>
            <person name="Kamat A."/>
            <person name="Kamvysselis M."/>
            <person name="Karlsson E."/>
            <person name="Kells C."/>
            <person name="Kieu A."/>
            <person name="Kisner P."/>
            <person name="Kodira C."/>
            <person name="Kulbokas E."/>
            <person name="Labutti K."/>
            <person name="Lama D."/>
            <person name="Landers T."/>
            <person name="Leger J."/>
            <person name="Levine S."/>
            <person name="Lewis D."/>
            <person name="Lewis T."/>
            <person name="Lindblad-toh K."/>
            <person name="Liu X."/>
            <person name="Lokyitsang T."/>
            <person name="Lokyitsang Y."/>
            <person name="Lucien O."/>
            <person name="Lui A."/>
            <person name="Ma L.J."/>
            <person name="Mabbitt R."/>
            <person name="Macdonald J."/>
            <person name="Maclean C."/>
            <person name="Major J."/>
            <person name="Manning J."/>
            <person name="Marabella R."/>
            <person name="Maru K."/>
            <person name="Matthews C."/>
            <person name="Mauceli E."/>
            <person name="Mccarthy M."/>
            <person name="Mcdonough S."/>
            <person name="Mcghee T."/>
            <person name="Meldrim J."/>
            <person name="Meneus L."/>
            <person name="Mesirov J."/>
            <person name="Mihalev A."/>
            <person name="Mihova T."/>
            <person name="Mikkelsen T."/>
            <person name="Mlenga V."/>
            <person name="Moru K."/>
            <person name="Mozes J."/>
            <person name="Mulrain L."/>
            <person name="Munson G."/>
            <person name="Naylor J."/>
            <person name="Newes C."/>
            <person name="Nguyen C."/>
            <person name="Nguyen N."/>
            <person name="Nguyen T."/>
            <person name="Nicol R."/>
            <person name="Nielsen C."/>
            <person name="Nizzari M."/>
            <person name="Norbu C."/>
            <person name="Norbu N."/>
            <person name="O'donnell P."/>
            <person name="Okoawo O."/>
            <person name="O'leary S."/>
            <person name="Omotosho B."/>
            <person name="O'neill K."/>
            <person name="Osman S."/>
            <person name="Parker S."/>
            <person name="Perrin D."/>
            <person name="Phunkhang P."/>
            <person name="Piqani B."/>
            <person name="Purcell S."/>
            <person name="Rachupka T."/>
            <person name="Ramasamy U."/>
            <person name="Rameau R."/>
            <person name="Ray V."/>
            <person name="Raymond C."/>
            <person name="Retta R."/>
            <person name="Richardson S."/>
            <person name="Rise C."/>
            <person name="Rodriguez J."/>
            <person name="Rogers J."/>
            <person name="Rogov P."/>
            <person name="Rutman M."/>
            <person name="Schupbach R."/>
            <person name="Seaman C."/>
            <person name="Settipalli S."/>
            <person name="Sharpe T."/>
            <person name="Sheridan J."/>
            <person name="Sherpa N."/>
            <person name="Shi J."/>
            <person name="Smirnov S."/>
            <person name="Smith C."/>
            <person name="Sougnez C."/>
            <person name="Spencer B."/>
            <person name="Stalker J."/>
            <person name="Stange-thomann N."/>
            <person name="Stavropoulos S."/>
            <person name="Stetson K."/>
            <person name="Stone C."/>
            <person name="Stone S."/>
            <person name="Stubbs M."/>
            <person name="Talamas J."/>
            <person name="Tchuinga P."/>
            <person name="Tenzing P."/>
            <person name="Tesfaye S."/>
            <person name="Theodore J."/>
            <person name="Thoulutsang Y."/>
            <person name="Topham K."/>
            <person name="Towey S."/>
            <person name="Tsamla T."/>
            <person name="Tsomo N."/>
            <person name="Vallee D."/>
            <person name="Vassiliev H."/>
            <person name="Venkataraman V."/>
            <person name="Vinson J."/>
            <person name="Vo A."/>
            <person name="Wade C."/>
            <person name="Wang S."/>
            <person name="Wangchuk T."/>
            <person name="Wangdi T."/>
            <person name="Whittaker C."/>
            <person name="Wilkinson J."/>
            <person name="Wu Y."/>
            <person name="Wyman D."/>
            <person name="Yadav S."/>
            <person name="Yang S."/>
            <person name="Yang X."/>
            <person name="Yeager S."/>
            <person name="Yee E."/>
            <person name="Young G."/>
            <person name="Zainoun J."/>
            <person name="Zembeck L."/>
            <person name="Zimmer A."/>
            <person name="Zody M."/>
            <person name="Lander E."/>
        </authorList>
    </citation>
    <scope>NUCLEOTIDE SEQUENCE [LARGE SCALE GENOMIC DNA]</scope>
</reference>
<dbReference type="SUPFAM" id="SSF55729">
    <property type="entry name" value="Acyl-CoA N-acyltransferases (Nat)"/>
    <property type="match status" value="2"/>
</dbReference>
<dbReference type="InterPro" id="IPR036188">
    <property type="entry name" value="FAD/NAD-bd_sf"/>
</dbReference>
<sequence length="1270" mass="141903">MTYVFTLKHVPQVINARRTESLDAPAILELVAPRTTSQFGRVNIVHLIEKSNLSVTLSNEQNEVLGFAGFLDQPQLEVCNPADWECWLSDMHYKVAANATPLNSLFLHHFVAKDDYTIGCASEIVRTVFNAVPELRFIFLTLRSDNNPEPALAQIFQPAERDGLGGYCHYTLYVCHRHNHAPLLHIRRACVEDHDDLTPLFKRLNNNLIETYGNYFLAEMIEAQNDDNQALVAEVEGKAVGFMSVSSHVNVGLLQDCFELSSFHGLCKPHPDDVLVEDAPSTPPASTPIVPASTPIVPASTPIVPASTPIVPAQPERKESEVSMGKNSSEAIDQGIGSTSSDPSMTTLLPSSGMKPKLSEFHMGSRSSLPGGPDVFTSTSPTGFSVSMGASSCEPDAFSIQLFCMEEQFEMRSADFLPKIFKLFPKKDFAVITVPHLVPEFPLIQQFVRVTPKRTSNVPHELYVFHRNGLLSAGFSVRPAKTDDYEQVVKLTRNINLHENLLADLRSYNSARRDEDGTEIQAFVADCVGQVVGICIMRREENIEEVRAHYNVEDFIYFNHHRRDEHAHLHHFALNPIFQHYSKHFIKEVLRQGHKSCLYYPIYPTTAPTNVSASHSLITGLNFMVPVRARRQIDYPLQELGVNAPSERVISHSPPYAINHINRKLTLEPKVTINARIVVVGASDVGISFLETLCFCPHLRFNNLTLVSKRGLPHKLFSPSQTYSSEDLARLSLRSWVNNPISTGFMSDIDRNSKHVITADGARVAYDHLVICTGQQYQIPCPTGADVHNMATNYDLTKGAANQPYDITKPIPDNVMAVNDSYDITKLSMWASNSPSIIIYGRSFEAYHITQCLLSWGIPGARVILVRPPAQNSGVSVSDDNTNGDPFNEPLVSKAVELGLQESGVRILANHVLAAWGEEGNTHGGSTITSVSFTTPTKPLSLPCMGFISLHPKRIDIRTFLALNRACLVFDGRLTIDASFKTNDPSIWAAGPITKYARRYHADGYWARHENYSSKEIGFRLAMTILPLFDPTLDGADPGDYPPTTPATTMRGESRQENPHEKLIPVYMEPKVTMGELPGGFTYLHVRKPGERAPYAAQLDSIDHGAEVVTGSPENGNYFRLHLNRFDRVETITCLVRGSHLSTSNLIRLYGTHERYLNNLVGRNKEGMLVDLFAFFRAPWSMAIYHDRFPDFRQEIRDLLSTSLGANVPSVEAKVRQLVDEDLFINNQQRETLRKYYSQTGQRKAVEGRLLSFLSYNYYHLPMFAKPGMV</sequence>
<proteinExistence type="predicted"/>
<evidence type="ECO:0000313" key="5">
    <source>
        <dbReference type="Proteomes" id="UP000007875"/>
    </source>
</evidence>
<dbReference type="GeneTree" id="ENSGT00390000004987"/>
<feature type="compositionally biased region" description="Polar residues" evidence="1">
    <location>
        <begin position="325"/>
        <end position="347"/>
    </location>
</feature>
<dbReference type="Pfam" id="PF23150">
    <property type="entry name" value="CFAP61_dimer"/>
    <property type="match status" value="1"/>
</dbReference>
<dbReference type="InterPro" id="IPR032151">
    <property type="entry name" value="CFAP61_N"/>
</dbReference>
<dbReference type="InterPro" id="IPR038884">
    <property type="entry name" value="CFAP61"/>
</dbReference>
<dbReference type="AlphaFoldDB" id="H2Y781"/>
<dbReference type="InterPro" id="IPR016181">
    <property type="entry name" value="Acyl_CoA_acyltransferase"/>
</dbReference>
<reference evidence="4" key="3">
    <citation type="submission" date="2025-09" db="UniProtKB">
        <authorList>
            <consortium name="Ensembl"/>
        </authorList>
    </citation>
    <scope>IDENTIFICATION</scope>
</reference>
<dbReference type="Ensembl" id="ENSCSAVT00000001192.1">
    <property type="protein sequence ID" value="ENSCSAVP00000001179.1"/>
    <property type="gene ID" value="ENSCSAVG00000000662.1"/>
</dbReference>
<protein>
    <recommendedName>
        <fullName evidence="6">Cilia- and flagella-associated protein 61 N-terminal domain-containing protein</fullName>
    </recommendedName>
</protein>
<organism evidence="4 5">
    <name type="scientific">Ciona savignyi</name>
    <name type="common">Pacific transparent sea squirt</name>
    <dbReference type="NCBI Taxonomy" id="51511"/>
    <lineage>
        <taxon>Eukaryota</taxon>
        <taxon>Metazoa</taxon>
        <taxon>Chordata</taxon>
        <taxon>Tunicata</taxon>
        <taxon>Ascidiacea</taxon>
        <taxon>Phlebobranchia</taxon>
        <taxon>Cionidae</taxon>
        <taxon>Ciona</taxon>
    </lineage>
</organism>
<accession>H2Y781</accession>
<dbReference type="Pfam" id="PF16092">
    <property type="entry name" value="CFAP61_N"/>
    <property type="match status" value="1"/>
</dbReference>